<reference evidence="2 3" key="1">
    <citation type="submission" date="2015-09" db="EMBL/GenBank/DDBJ databases">
        <authorList>
            <consortium name="Swine Surveillance"/>
        </authorList>
    </citation>
    <scope>NUCLEOTIDE SEQUENCE [LARGE SCALE GENOMIC DNA]</scope>
    <source>
        <strain evidence="2 3">CECT 4357</strain>
    </source>
</reference>
<dbReference type="EMBL" id="CYSA01000027">
    <property type="protein sequence ID" value="CUH67964.1"/>
    <property type="molecule type" value="Genomic_DNA"/>
</dbReference>
<sequence length="215" mass="23616">MRDYDANTAAYLADRTAAHIHILYWFKAKNRTTGAVETLGLWTGDDHQDFTIGGDVRTYYGAGTVAGTETLTYETGLSVRTHRIPFKGLKPEIEQLLKGYDPRLAPVEMHRVFYDPDTAQQIAPPTRIFTGSIDAAPVTVPAKGGTVKVEVAVVGAARSLTIPLSLKKSDEVQKLRGGDRFRRYIDVSGQTDVWWGETRASTSPPPAPVTTVPER</sequence>
<proteinExistence type="predicted"/>
<organism evidence="2 3">
    <name type="scientific">Thalassovita gelatinovora</name>
    <name type="common">Thalassobius gelatinovorus</name>
    <dbReference type="NCBI Taxonomy" id="53501"/>
    <lineage>
        <taxon>Bacteria</taxon>
        <taxon>Pseudomonadati</taxon>
        <taxon>Pseudomonadota</taxon>
        <taxon>Alphaproteobacteria</taxon>
        <taxon>Rhodobacterales</taxon>
        <taxon>Roseobacteraceae</taxon>
        <taxon>Thalassovita</taxon>
    </lineage>
</organism>
<evidence type="ECO:0000313" key="2">
    <source>
        <dbReference type="EMBL" id="CUH67964.1"/>
    </source>
</evidence>
<gene>
    <name evidence="2" type="ORF">TG4357_03311</name>
</gene>
<name>A0A0P1FJJ7_THAGE</name>
<protein>
    <submittedName>
        <fullName evidence="2">Uncharacterized protein</fullName>
    </submittedName>
</protein>
<dbReference type="Proteomes" id="UP000051587">
    <property type="component" value="Unassembled WGS sequence"/>
</dbReference>
<dbReference type="STRING" id="53501.SAMN04488043_104182"/>
<evidence type="ECO:0000256" key="1">
    <source>
        <dbReference type="SAM" id="MobiDB-lite"/>
    </source>
</evidence>
<accession>A0A0P1FJJ7</accession>
<feature type="region of interest" description="Disordered" evidence="1">
    <location>
        <begin position="196"/>
        <end position="215"/>
    </location>
</feature>
<dbReference type="OrthoDB" id="7770859at2"/>
<keyword evidence="3" id="KW-1185">Reference proteome</keyword>
<dbReference type="AlphaFoldDB" id="A0A0P1FJJ7"/>
<evidence type="ECO:0000313" key="3">
    <source>
        <dbReference type="Proteomes" id="UP000051587"/>
    </source>
</evidence>
<dbReference type="RefSeq" id="WP_058264005.1">
    <property type="nucleotide sequence ID" value="NZ_CP051181.1"/>
</dbReference>